<dbReference type="AlphaFoldDB" id="A0A081AYY6"/>
<evidence type="ECO:0000313" key="1">
    <source>
        <dbReference type="EMBL" id="ETO84097.1"/>
    </source>
</evidence>
<proteinExistence type="predicted"/>
<dbReference type="Proteomes" id="UP000028582">
    <property type="component" value="Unassembled WGS sequence"/>
</dbReference>
<name>A0A081AYY6_PHYNI</name>
<gene>
    <name evidence="1" type="ORF">F444_01974</name>
</gene>
<comment type="caution">
    <text evidence="1">The sequence shown here is derived from an EMBL/GenBank/DDBJ whole genome shotgun (WGS) entry which is preliminary data.</text>
</comment>
<dbReference type="EMBL" id="ANJA01000364">
    <property type="protein sequence ID" value="ETO84097.1"/>
    <property type="molecule type" value="Genomic_DNA"/>
</dbReference>
<sequence length="84" mass="9604">MEFICLSTAPFAVQGVAWVKAKIKTRLDAKDLPYSRNKWKQFGVISREHVIEVFQDDASSGLSDDELGILYNTSLDYEEEEKCE</sequence>
<organism evidence="1 2">
    <name type="scientific">Phytophthora nicotianae P1976</name>
    <dbReference type="NCBI Taxonomy" id="1317066"/>
    <lineage>
        <taxon>Eukaryota</taxon>
        <taxon>Sar</taxon>
        <taxon>Stramenopiles</taxon>
        <taxon>Oomycota</taxon>
        <taxon>Peronosporomycetes</taxon>
        <taxon>Peronosporales</taxon>
        <taxon>Peronosporaceae</taxon>
        <taxon>Phytophthora</taxon>
    </lineage>
</organism>
<evidence type="ECO:0000313" key="2">
    <source>
        <dbReference type="Proteomes" id="UP000028582"/>
    </source>
</evidence>
<reference evidence="1 2" key="1">
    <citation type="submission" date="2013-11" db="EMBL/GenBank/DDBJ databases">
        <title>The Genome Sequence of Phytophthora parasitica P1976.</title>
        <authorList>
            <consortium name="The Broad Institute Genomics Platform"/>
            <person name="Russ C."/>
            <person name="Tyler B."/>
            <person name="Panabieres F."/>
            <person name="Shan W."/>
            <person name="Tripathy S."/>
            <person name="Grunwald N."/>
            <person name="Machado M."/>
            <person name="Johnson C.S."/>
            <person name="Walker B."/>
            <person name="Young S."/>
            <person name="Zeng Q."/>
            <person name="Gargeya S."/>
            <person name="Fitzgerald M."/>
            <person name="Haas B."/>
            <person name="Abouelleil A."/>
            <person name="Allen A.W."/>
            <person name="Alvarado L."/>
            <person name="Arachchi H.M."/>
            <person name="Berlin A.M."/>
            <person name="Chapman S.B."/>
            <person name="Gainer-Dewar J."/>
            <person name="Goldberg J."/>
            <person name="Griggs A."/>
            <person name="Gujja S."/>
            <person name="Hansen M."/>
            <person name="Howarth C."/>
            <person name="Imamovic A."/>
            <person name="Ireland A."/>
            <person name="Larimer J."/>
            <person name="McCowan C."/>
            <person name="Murphy C."/>
            <person name="Pearson M."/>
            <person name="Poon T.W."/>
            <person name="Priest M."/>
            <person name="Roberts A."/>
            <person name="Saif S."/>
            <person name="Shea T."/>
            <person name="Sisk P."/>
            <person name="Sykes S."/>
            <person name="Wortman J."/>
            <person name="Nusbaum C."/>
            <person name="Birren B."/>
        </authorList>
    </citation>
    <scope>NUCLEOTIDE SEQUENCE [LARGE SCALE GENOMIC DNA]</scope>
    <source>
        <strain evidence="1 2">P1976</strain>
    </source>
</reference>
<accession>A0A081AYY6</accession>
<protein>
    <submittedName>
        <fullName evidence="1">Uncharacterized protein</fullName>
    </submittedName>
</protein>